<reference evidence="11 12" key="1">
    <citation type="submission" date="2016-03" db="EMBL/GenBank/DDBJ databases">
        <title>Cyphomyrmex costatus WGS genome.</title>
        <authorList>
            <person name="Nygaard S."/>
            <person name="Hu H."/>
            <person name="Boomsma J."/>
            <person name="Zhang G."/>
        </authorList>
    </citation>
    <scope>NUCLEOTIDE SEQUENCE [LARGE SCALE GENOMIC DNA]</scope>
    <source>
        <strain evidence="11">MS0001</strain>
        <tissue evidence="11">Whole body</tissue>
    </source>
</reference>
<dbReference type="EMBL" id="KQ977106">
    <property type="protein sequence ID" value="KYN05757.1"/>
    <property type="molecule type" value="Genomic_DNA"/>
</dbReference>
<evidence type="ECO:0000256" key="9">
    <source>
        <dbReference type="SAM" id="Phobius"/>
    </source>
</evidence>
<evidence type="ECO:0000256" key="8">
    <source>
        <dbReference type="ARBA" id="ARBA00049551"/>
    </source>
</evidence>
<dbReference type="GO" id="GO:0003954">
    <property type="term" value="F:NADH dehydrogenase activity"/>
    <property type="evidence" value="ECO:0007669"/>
    <property type="project" value="TreeGrafter"/>
</dbReference>
<name>A0A151ILJ6_9HYME</name>
<comment type="function">
    <text evidence="1">Core subunit of the mitochondrial membrane respiratory chain NADH dehydrogenase (Complex I) that is believed to belong to the minimal assembly required for catalysis. Complex I functions in the transfer of electrons from NADH to the respiratory chain. The immediate electron acceptor for the enzyme is believed to be ubiquinone.</text>
</comment>
<evidence type="ECO:0000256" key="7">
    <source>
        <dbReference type="ARBA" id="ARBA00031027"/>
    </source>
</evidence>
<dbReference type="InterPro" id="IPR003945">
    <property type="entry name" value="NU5C-like"/>
</dbReference>
<dbReference type="GO" id="GO:0008137">
    <property type="term" value="F:NADH dehydrogenase (ubiquinone) activity"/>
    <property type="evidence" value="ECO:0007669"/>
    <property type="project" value="UniProtKB-EC"/>
</dbReference>
<feature type="transmembrane region" description="Helical" evidence="9">
    <location>
        <begin position="171"/>
        <end position="190"/>
    </location>
</feature>
<evidence type="ECO:0000256" key="3">
    <source>
        <dbReference type="ARBA" id="ARBA00012944"/>
    </source>
</evidence>
<evidence type="ECO:0000259" key="10">
    <source>
        <dbReference type="Pfam" id="PF00361"/>
    </source>
</evidence>
<keyword evidence="11" id="KW-0830">Ubiquinone</keyword>
<keyword evidence="5 9" id="KW-1133">Transmembrane helix</keyword>
<dbReference type="PANTHER" id="PTHR42829">
    <property type="entry name" value="NADH-UBIQUINONE OXIDOREDUCTASE CHAIN 5"/>
    <property type="match status" value="1"/>
</dbReference>
<feature type="transmembrane region" description="Helical" evidence="9">
    <location>
        <begin position="210"/>
        <end position="232"/>
    </location>
</feature>
<feature type="non-terminal residue" evidence="11">
    <location>
        <position position="1"/>
    </location>
</feature>
<sequence>PNVVRILIGWDGLGLVSYCLVIYYQNFSSYNSAIVTVLSMAAPTPVSALVHSSTLVTAGVYLIIRFFNIFRDRVGGNSVLFNIAIFTIFIAGIAANFEYDFKKIIALSTLRQLGFIIIILRSGFKLIAIYHLLIHAIFKSLLFISAGVIIHSIKNIQDIRLLGNLNEIMPFTMIRFIISSIALTGTPFISGFYRKDLIMELVYSKNEVNIYIEILVIISLFLTVLYSVRLLYYLIYNKRIKFYRYYYFREEKLINFSIIILLVFRVIIGALIN</sequence>
<feature type="transmembrane region" description="Helical" evidence="9">
    <location>
        <begin position="6"/>
        <end position="25"/>
    </location>
</feature>
<dbReference type="InterPro" id="IPR001750">
    <property type="entry name" value="ND/Mrp_TM"/>
</dbReference>
<feature type="transmembrane region" description="Helical" evidence="9">
    <location>
        <begin position="79"/>
        <end position="97"/>
    </location>
</feature>
<dbReference type="PRINTS" id="PR01434">
    <property type="entry name" value="NADHDHGNASE5"/>
</dbReference>
<feature type="transmembrane region" description="Helical" evidence="9">
    <location>
        <begin position="46"/>
        <end position="67"/>
    </location>
</feature>
<feature type="transmembrane region" description="Helical" evidence="9">
    <location>
        <begin position="128"/>
        <end position="150"/>
    </location>
</feature>
<evidence type="ECO:0000313" key="11">
    <source>
        <dbReference type="EMBL" id="KYN05757.1"/>
    </source>
</evidence>
<evidence type="ECO:0000256" key="4">
    <source>
        <dbReference type="ARBA" id="ARBA00022692"/>
    </source>
</evidence>
<proteinExistence type="predicted"/>
<keyword evidence="6 9" id="KW-0472">Membrane</keyword>
<dbReference type="AlphaFoldDB" id="A0A151ILJ6"/>
<organism evidence="11 12">
    <name type="scientific">Cyphomyrmex costatus</name>
    <dbReference type="NCBI Taxonomy" id="456900"/>
    <lineage>
        <taxon>Eukaryota</taxon>
        <taxon>Metazoa</taxon>
        <taxon>Ecdysozoa</taxon>
        <taxon>Arthropoda</taxon>
        <taxon>Hexapoda</taxon>
        <taxon>Insecta</taxon>
        <taxon>Pterygota</taxon>
        <taxon>Neoptera</taxon>
        <taxon>Endopterygota</taxon>
        <taxon>Hymenoptera</taxon>
        <taxon>Apocrita</taxon>
        <taxon>Aculeata</taxon>
        <taxon>Formicoidea</taxon>
        <taxon>Formicidae</taxon>
        <taxon>Myrmicinae</taxon>
        <taxon>Cyphomyrmex</taxon>
    </lineage>
</organism>
<accession>A0A151ILJ6</accession>
<evidence type="ECO:0000256" key="2">
    <source>
        <dbReference type="ARBA" id="ARBA00004141"/>
    </source>
</evidence>
<feature type="transmembrane region" description="Helical" evidence="9">
    <location>
        <begin position="253"/>
        <end position="272"/>
    </location>
</feature>
<dbReference type="STRING" id="456900.A0A151ILJ6"/>
<dbReference type="GO" id="GO:0015990">
    <property type="term" value="P:electron transport coupled proton transport"/>
    <property type="evidence" value="ECO:0007669"/>
    <property type="project" value="TreeGrafter"/>
</dbReference>
<evidence type="ECO:0000313" key="12">
    <source>
        <dbReference type="Proteomes" id="UP000078542"/>
    </source>
</evidence>
<protein>
    <recommendedName>
        <fullName evidence="3">NADH:ubiquinone reductase (H(+)-translocating)</fullName>
        <ecNumber evidence="3">7.1.1.2</ecNumber>
    </recommendedName>
    <alternativeName>
        <fullName evidence="7">NADH dehydrogenase subunit 5</fullName>
    </alternativeName>
</protein>
<keyword evidence="12" id="KW-1185">Reference proteome</keyword>
<gene>
    <name evidence="11" type="ORF">ALC62_03313</name>
</gene>
<evidence type="ECO:0000256" key="1">
    <source>
        <dbReference type="ARBA" id="ARBA00003257"/>
    </source>
</evidence>
<evidence type="ECO:0000256" key="6">
    <source>
        <dbReference type="ARBA" id="ARBA00023136"/>
    </source>
</evidence>
<dbReference type="EC" id="7.1.1.2" evidence="3"/>
<comment type="subcellular location">
    <subcellularLocation>
        <location evidence="2">Membrane</location>
        <topology evidence="2">Multi-pass membrane protein</topology>
    </subcellularLocation>
</comment>
<dbReference type="GO" id="GO:0042773">
    <property type="term" value="P:ATP synthesis coupled electron transport"/>
    <property type="evidence" value="ECO:0007669"/>
    <property type="project" value="InterPro"/>
</dbReference>
<dbReference type="Proteomes" id="UP000078542">
    <property type="component" value="Unassembled WGS sequence"/>
</dbReference>
<evidence type="ECO:0000256" key="5">
    <source>
        <dbReference type="ARBA" id="ARBA00022989"/>
    </source>
</evidence>
<feature type="domain" description="NADH:quinone oxidoreductase/Mrp antiporter transmembrane" evidence="10">
    <location>
        <begin position="40"/>
        <end position="212"/>
    </location>
</feature>
<keyword evidence="4 9" id="KW-0812">Transmembrane</keyword>
<dbReference type="PANTHER" id="PTHR42829:SF2">
    <property type="entry name" value="NADH-UBIQUINONE OXIDOREDUCTASE CHAIN 5"/>
    <property type="match status" value="1"/>
</dbReference>
<comment type="catalytic activity">
    <reaction evidence="8">
        <text>a ubiquinone + NADH + 5 H(+)(in) = a ubiquinol + NAD(+) + 4 H(+)(out)</text>
        <dbReference type="Rhea" id="RHEA:29091"/>
        <dbReference type="Rhea" id="RHEA-COMP:9565"/>
        <dbReference type="Rhea" id="RHEA-COMP:9566"/>
        <dbReference type="ChEBI" id="CHEBI:15378"/>
        <dbReference type="ChEBI" id="CHEBI:16389"/>
        <dbReference type="ChEBI" id="CHEBI:17976"/>
        <dbReference type="ChEBI" id="CHEBI:57540"/>
        <dbReference type="ChEBI" id="CHEBI:57945"/>
        <dbReference type="EC" id="7.1.1.2"/>
    </reaction>
</comment>
<dbReference type="GO" id="GO:0016020">
    <property type="term" value="C:membrane"/>
    <property type="evidence" value="ECO:0007669"/>
    <property type="project" value="UniProtKB-SubCell"/>
</dbReference>
<dbReference type="Pfam" id="PF00361">
    <property type="entry name" value="Proton_antipo_M"/>
    <property type="match status" value="1"/>
</dbReference>